<reference evidence="2" key="1">
    <citation type="journal article" date="2021" name="Proc. Natl. Acad. Sci. U.S.A.">
        <title>A Catalog of Tens of Thousands of Viruses from Human Metagenomes Reveals Hidden Associations with Chronic Diseases.</title>
        <authorList>
            <person name="Tisza M.J."/>
            <person name="Buck C.B."/>
        </authorList>
    </citation>
    <scope>NUCLEOTIDE SEQUENCE</scope>
    <source>
        <strain evidence="2">CtLnO19</strain>
    </source>
</reference>
<organism evidence="2">
    <name type="scientific">Myoviridae sp. ctLnO19</name>
    <dbReference type="NCBI Taxonomy" id="2825085"/>
    <lineage>
        <taxon>Viruses</taxon>
        <taxon>Duplodnaviria</taxon>
        <taxon>Heunggongvirae</taxon>
        <taxon>Uroviricota</taxon>
        <taxon>Caudoviricetes</taxon>
    </lineage>
</organism>
<feature type="region of interest" description="Disordered" evidence="1">
    <location>
        <begin position="1"/>
        <end position="32"/>
    </location>
</feature>
<protein>
    <submittedName>
        <fullName evidence="2">Uncharacterized protein</fullName>
    </submittedName>
</protein>
<feature type="compositionally biased region" description="Low complexity" evidence="1">
    <location>
        <begin position="12"/>
        <end position="23"/>
    </location>
</feature>
<name>A0A8S5P0Q7_9CAUD</name>
<dbReference type="EMBL" id="BK015301">
    <property type="protein sequence ID" value="DAE00253.1"/>
    <property type="molecule type" value="Genomic_DNA"/>
</dbReference>
<proteinExistence type="predicted"/>
<evidence type="ECO:0000256" key="1">
    <source>
        <dbReference type="SAM" id="MobiDB-lite"/>
    </source>
</evidence>
<accession>A0A8S5P0Q7</accession>
<sequence length="664" mass="74774">MAIIDNQENKKQASQPQAPQQQPEVKEANTNQPDIGEVKSYFSGASKFMFSDQGTVFGMNLDVINDGLMKLEKTIDEVVSTRISNAKIEIGAIPLDHHNHRLLPLDVMLIVARRRDINAMAVYAVAIANSDDVLTTIQTDEINGRRFNVDMFPSQIFNEKEIKALFVEKAKEKYENEDVIYAGGSILYADQTDFTDQDVVLKILLNAVAADITASFAQESRAIGRVVDLNIGQHDKEEELVCERKIMNGTVLDEYSRPVRADFMFTINSNNLSTAPNGKFNTQVASKEVTSITGFIDVLMVSPQNAVNGSPWSSTTSPWDRIQYQDQQGKPSKQMYATNIVFTSLNPTRYQSIGNMVWSLACGVAASWDKYWWVCEGLNPSNQPPQTNIHSVAGLGYEISAALRLQEFAPLPVDSPEFNAQQWNDYIQEYFTPRFSFSLEVAEASAGQWKYEPFLRAAYEKEEDVLKVGSANHILLAHTDRLCDGKFLEIYRRMGGSGRVCRTLDRRVTLMGQYHNSVTNTTRSIQDFDRRFLLNLVNGRPEQMELVRDWTMAQVEENLKPEQRIGIQQEIVRQVAAHAKINGYGLRVDFEDIYIHALYEAIAAAGMVLVNRNITQPTGQFYYANYINNSMLDNLGRSIMTQGTQRQSNFSGFFGFGGQGSGRY</sequence>
<evidence type="ECO:0000313" key="2">
    <source>
        <dbReference type="EMBL" id="DAE00253.1"/>
    </source>
</evidence>